<evidence type="ECO:0000256" key="5">
    <source>
        <dbReference type="ARBA" id="ARBA00022692"/>
    </source>
</evidence>
<dbReference type="KEGG" id="mey:TM49_12360"/>
<dbReference type="GO" id="GO:0043190">
    <property type="term" value="C:ATP-binding cassette (ABC) transporter complex"/>
    <property type="evidence" value="ECO:0007669"/>
    <property type="project" value="InterPro"/>
</dbReference>
<evidence type="ECO:0000256" key="1">
    <source>
        <dbReference type="ARBA" id="ARBA00004429"/>
    </source>
</evidence>
<keyword evidence="4" id="KW-1003">Cell membrane</keyword>
<dbReference type="EMBL" id="CP010803">
    <property type="protein sequence ID" value="AJY46285.1"/>
    <property type="molecule type" value="Genomic_DNA"/>
</dbReference>
<name>A0A0D5LQR2_MAREN</name>
<evidence type="ECO:0000256" key="4">
    <source>
        <dbReference type="ARBA" id="ARBA00022475"/>
    </source>
</evidence>
<reference evidence="11 12" key="1">
    <citation type="journal article" date="2015" name="Genome Announc.">
        <title>Complete genome sequence of Martelella endophytica YC6887, which has antifungal activity associated with a halophyte.</title>
        <authorList>
            <person name="Khan A."/>
            <person name="Khan H."/>
            <person name="Chung E.J."/>
            <person name="Hossain M.T."/>
            <person name="Chung Y.R."/>
        </authorList>
    </citation>
    <scope>NUCLEOTIDE SEQUENCE [LARGE SCALE GENOMIC DNA]</scope>
    <source>
        <strain evidence="11">YC6887</strain>
    </source>
</reference>
<comment type="subcellular location">
    <subcellularLocation>
        <location evidence="1">Cell inner membrane</location>
        <topology evidence="1">Multi-pass membrane protein</topology>
    </subcellularLocation>
    <subcellularLocation>
        <location evidence="9">Cell membrane</location>
        <topology evidence="9">Multi-pass membrane protein</topology>
    </subcellularLocation>
</comment>
<keyword evidence="12" id="KW-1185">Reference proteome</keyword>
<dbReference type="SUPFAM" id="SSF161098">
    <property type="entry name" value="MetI-like"/>
    <property type="match status" value="1"/>
</dbReference>
<dbReference type="AlphaFoldDB" id="A0A0D5LQR2"/>
<feature type="transmembrane region" description="Helical" evidence="9">
    <location>
        <begin position="59"/>
        <end position="80"/>
    </location>
</feature>
<accession>A0A0D5LQR2</accession>
<dbReference type="NCBIfam" id="TIGR01726">
    <property type="entry name" value="HEQRo_perm_3TM"/>
    <property type="match status" value="1"/>
</dbReference>
<evidence type="ECO:0000256" key="7">
    <source>
        <dbReference type="ARBA" id="ARBA00022989"/>
    </source>
</evidence>
<dbReference type="OrthoDB" id="9814550at2"/>
<dbReference type="RefSeq" id="WP_045681626.1">
    <property type="nucleotide sequence ID" value="NZ_CP010803.1"/>
</dbReference>
<keyword evidence="3 9" id="KW-0813">Transport</keyword>
<gene>
    <name evidence="11" type="ORF">TM49_12360</name>
</gene>
<keyword evidence="8 9" id="KW-0472">Membrane</keyword>
<dbReference type="InterPro" id="IPR010065">
    <property type="entry name" value="AA_ABC_transptr_permease_3TM"/>
</dbReference>
<dbReference type="InterPro" id="IPR035906">
    <property type="entry name" value="MetI-like_sf"/>
</dbReference>
<dbReference type="PANTHER" id="PTHR30614:SF0">
    <property type="entry name" value="L-CYSTINE TRANSPORT SYSTEM PERMEASE PROTEIN TCYL"/>
    <property type="match status" value="1"/>
</dbReference>
<protein>
    <recommendedName>
        <fullName evidence="10">ABC transmembrane type-1 domain-containing protein</fullName>
    </recommendedName>
</protein>
<feature type="transmembrane region" description="Helical" evidence="9">
    <location>
        <begin position="188"/>
        <end position="212"/>
    </location>
</feature>
<feature type="transmembrane region" description="Helical" evidence="9">
    <location>
        <begin position="20"/>
        <end position="47"/>
    </location>
</feature>
<evidence type="ECO:0000256" key="3">
    <source>
        <dbReference type="ARBA" id="ARBA00022448"/>
    </source>
</evidence>
<dbReference type="Gene3D" id="1.10.3720.10">
    <property type="entry name" value="MetI-like"/>
    <property type="match status" value="1"/>
</dbReference>
<evidence type="ECO:0000256" key="8">
    <source>
        <dbReference type="ARBA" id="ARBA00023136"/>
    </source>
</evidence>
<dbReference type="GO" id="GO:0022857">
    <property type="term" value="F:transmembrane transporter activity"/>
    <property type="evidence" value="ECO:0007669"/>
    <property type="project" value="InterPro"/>
</dbReference>
<keyword evidence="6" id="KW-0029">Amino-acid transport</keyword>
<keyword evidence="5 9" id="KW-0812">Transmembrane</keyword>
<dbReference type="PANTHER" id="PTHR30614">
    <property type="entry name" value="MEMBRANE COMPONENT OF AMINO ACID ABC TRANSPORTER"/>
    <property type="match status" value="1"/>
</dbReference>
<proteinExistence type="inferred from homology"/>
<dbReference type="Pfam" id="PF00528">
    <property type="entry name" value="BPD_transp_1"/>
    <property type="match status" value="1"/>
</dbReference>
<evidence type="ECO:0000313" key="11">
    <source>
        <dbReference type="EMBL" id="AJY46285.1"/>
    </source>
</evidence>
<dbReference type="PATRIC" id="fig|1486262.3.peg.2557"/>
<dbReference type="HOGENOM" id="CLU_019602_1_2_5"/>
<dbReference type="GO" id="GO:0006865">
    <property type="term" value="P:amino acid transport"/>
    <property type="evidence" value="ECO:0007669"/>
    <property type="project" value="UniProtKB-KW"/>
</dbReference>
<feature type="transmembrane region" description="Helical" evidence="9">
    <location>
        <begin position="92"/>
        <end position="113"/>
    </location>
</feature>
<feature type="domain" description="ABC transmembrane type-1" evidence="10">
    <location>
        <begin position="21"/>
        <end position="209"/>
    </location>
</feature>
<dbReference type="CDD" id="cd06261">
    <property type="entry name" value="TM_PBP2"/>
    <property type="match status" value="1"/>
</dbReference>
<evidence type="ECO:0000256" key="6">
    <source>
        <dbReference type="ARBA" id="ARBA00022970"/>
    </source>
</evidence>
<dbReference type="STRING" id="1486262.TM49_12360"/>
<evidence type="ECO:0000313" key="12">
    <source>
        <dbReference type="Proteomes" id="UP000032611"/>
    </source>
</evidence>
<keyword evidence="7 9" id="KW-1133">Transmembrane helix</keyword>
<dbReference type="InterPro" id="IPR043429">
    <property type="entry name" value="ArtM/GltK/GlnP/TcyL/YhdX-like"/>
</dbReference>
<dbReference type="InterPro" id="IPR000515">
    <property type="entry name" value="MetI-like"/>
</dbReference>
<evidence type="ECO:0000259" key="10">
    <source>
        <dbReference type="PROSITE" id="PS50928"/>
    </source>
</evidence>
<dbReference type="Proteomes" id="UP000032611">
    <property type="component" value="Chromosome"/>
</dbReference>
<sequence>MDFSVDVFFEYLFQPRFLVAAGVTLLVAVVAQAIAVVIGLVLALFAMSRFAALRWISHAYIWLWRGTPPLVQLLLLYFGLPQLGIRLNVIEAGLIGLGFYAGAYMAEIIRAGLESVPHEQSLAARAMGFSRLEVIRYVAMPQAFRVILPPFGNEFASMMRTTSLLSVISFAELLRVTRMAINETYRVIELYSVAAVYYLLMYSLWLFVQAWLERIADRGSVPRSRAGQAIPDAIEPLG</sequence>
<dbReference type="PROSITE" id="PS50928">
    <property type="entry name" value="ABC_TM1"/>
    <property type="match status" value="1"/>
</dbReference>
<organism evidence="11 12">
    <name type="scientific">Martelella endophytica</name>
    <dbReference type="NCBI Taxonomy" id="1486262"/>
    <lineage>
        <taxon>Bacteria</taxon>
        <taxon>Pseudomonadati</taxon>
        <taxon>Pseudomonadota</taxon>
        <taxon>Alphaproteobacteria</taxon>
        <taxon>Hyphomicrobiales</taxon>
        <taxon>Aurantimonadaceae</taxon>
        <taxon>Martelella</taxon>
    </lineage>
</organism>
<evidence type="ECO:0000256" key="2">
    <source>
        <dbReference type="ARBA" id="ARBA00010072"/>
    </source>
</evidence>
<evidence type="ECO:0000256" key="9">
    <source>
        <dbReference type="RuleBase" id="RU363032"/>
    </source>
</evidence>
<feature type="transmembrane region" description="Helical" evidence="9">
    <location>
        <begin position="158"/>
        <end position="176"/>
    </location>
</feature>
<comment type="similarity">
    <text evidence="2">Belongs to the binding-protein-dependent transport system permease family. HisMQ subfamily.</text>
</comment>